<gene>
    <name evidence="1" type="ORF">EGYM00163_LOCUS38970</name>
</gene>
<evidence type="ECO:0000313" key="1">
    <source>
        <dbReference type="EMBL" id="CAE0827708.1"/>
    </source>
</evidence>
<name>A0A7S4G7J4_9EUGL</name>
<reference evidence="1" key="1">
    <citation type="submission" date="2021-01" db="EMBL/GenBank/DDBJ databases">
        <authorList>
            <person name="Corre E."/>
            <person name="Pelletier E."/>
            <person name="Niang G."/>
            <person name="Scheremetjew M."/>
            <person name="Finn R."/>
            <person name="Kale V."/>
            <person name="Holt S."/>
            <person name="Cochrane G."/>
            <person name="Meng A."/>
            <person name="Brown T."/>
            <person name="Cohen L."/>
        </authorList>
    </citation>
    <scope>NUCLEOTIDE SEQUENCE</scope>
    <source>
        <strain evidence="1">CCMP1594</strain>
    </source>
</reference>
<protein>
    <submittedName>
        <fullName evidence="1">Uncharacterized protein</fullName>
    </submittedName>
</protein>
<sequence>MDAWDMVYVEQHQPGLCLESDVTPDMITLSGLWCAAHGMDSSPLPPLQRCAAICRVVQALAAAVPGLPTILDEWAALQPHLQAPPRLPLQPPIVTVDGGGAC</sequence>
<dbReference type="AlphaFoldDB" id="A0A7S4G7J4"/>
<dbReference type="EMBL" id="HBJA01112929">
    <property type="protein sequence ID" value="CAE0827708.1"/>
    <property type="molecule type" value="Transcribed_RNA"/>
</dbReference>
<organism evidence="1">
    <name type="scientific">Eutreptiella gymnastica</name>
    <dbReference type="NCBI Taxonomy" id="73025"/>
    <lineage>
        <taxon>Eukaryota</taxon>
        <taxon>Discoba</taxon>
        <taxon>Euglenozoa</taxon>
        <taxon>Euglenida</taxon>
        <taxon>Spirocuta</taxon>
        <taxon>Euglenophyceae</taxon>
        <taxon>Eutreptiales</taxon>
        <taxon>Eutreptiaceae</taxon>
        <taxon>Eutreptiella</taxon>
    </lineage>
</organism>
<accession>A0A7S4G7J4</accession>
<proteinExistence type="predicted"/>